<keyword evidence="5" id="KW-1185">Reference proteome</keyword>
<evidence type="ECO:0000256" key="1">
    <source>
        <dbReference type="SAM" id="MobiDB-lite"/>
    </source>
</evidence>
<dbReference type="Proteomes" id="UP000070544">
    <property type="component" value="Unassembled WGS sequence"/>
</dbReference>
<dbReference type="GO" id="GO:0007034">
    <property type="term" value="P:vacuolar transport"/>
    <property type="evidence" value="ECO:0007669"/>
    <property type="project" value="UniProtKB-ARBA"/>
</dbReference>
<dbReference type="PANTHER" id="PTHR12276">
    <property type="entry name" value="EPSIN/ENT-RELATED"/>
    <property type="match status" value="1"/>
</dbReference>
<feature type="compositionally biased region" description="Low complexity" evidence="1">
    <location>
        <begin position="189"/>
        <end position="200"/>
    </location>
</feature>
<gene>
    <name evidence="4" type="ORF">M427DRAFT_102828</name>
</gene>
<dbReference type="CDD" id="cd03571">
    <property type="entry name" value="ENTH"/>
    <property type="match status" value="1"/>
</dbReference>
<dbReference type="InterPro" id="IPR002014">
    <property type="entry name" value="VHS_dom"/>
</dbReference>
<dbReference type="InterPro" id="IPR013809">
    <property type="entry name" value="ENTH"/>
</dbReference>
<accession>A0A139A3R5</accession>
<dbReference type="PROSITE" id="PS50179">
    <property type="entry name" value="VHS"/>
    <property type="match status" value="1"/>
</dbReference>
<dbReference type="Pfam" id="PF01417">
    <property type="entry name" value="ENTH"/>
    <property type="match status" value="1"/>
</dbReference>
<organism evidence="4 5">
    <name type="scientific">Gonapodya prolifera (strain JEL478)</name>
    <name type="common">Monoblepharis prolifera</name>
    <dbReference type="NCBI Taxonomy" id="1344416"/>
    <lineage>
        <taxon>Eukaryota</taxon>
        <taxon>Fungi</taxon>
        <taxon>Fungi incertae sedis</taxon>
        <taxon>Chytridiomycota</taxon>
        <taxon>Chytridiomycota incertae sedis</taxon>
        <taxon>Monoblepharidomycetes</taxon>
        <taxon>Monoblepharidales</taxon>
        <taxon>Gonapodyaceae</taxon>
        <taxon>Gonapodya</taxon>
    </lineage>
</organism>
<feature type="region of interest" description="Disordered" evidence="1">
    <location>
        <begin position="139"/>
        <end position="209"/>
    </location>
</feature>
<dbReference type="EMBL" id="KQ965809">
    <property type="protein sequence ID" value="KXS11115.1"/>
    <property type="molecule type" value="Genomic_DNA"/>
</dbReference>
<feature type="non-terminal residue" evidence="4">
    <location>
        <position position="1"/>
    </location>
</feature>
<evidence type="ECO:0000259" key="3">
    <source>
        <dbReference type="PROSITE" id="PS50942"/>
    </source>
</evidence>
<dbReference type="OrthoDB" id="4033880at2759"/>
<dbReference type="GO" id="GO:0006897">
    <property type="term" value="P:endocytosis"/>
    <property type="evidence" value="ECO:0007669"/>
    <property type="project" value="TreeGrafter"/>
</dbReference>
<dbReference type="GO" id="GO:0005886">
    <property type="term" value="C:plasma membrane"/>
    <property type="evidence" value="ECO:0007669"/>
    <property type="project" value="TreeGrafter"/>
</dbReference>
<dbReference type="FunFam" id="1.25.40.90:FF:000006">
    <property type="entry name" value="Clathrin interactor 1"/>
    <property type="match status" value="1"/>
</dbReference>
<dbReference type="PANTHER" id="PTHR12276:SF45">
    <property type="entry name" value="CLATHRIN INTERACTOR 1"/>
    <property type="match status" value="1"/>
</dbReference>
<dbReference type="Gene3D" id="1.25.40.90">
    <property type="match status" value="1"/>
</dbReference>
<feature type="domain" description="VHS" evidence="2">
    <location>
        <begin position="15"/>
        <end position="122"/>
    </location>
</feature>
<evidence type="ECO:0000313" key="4">
    <source>
        <dbReference type="EMBL" id="KXS11115.1"/>
    </source>
</evidence>
<dbReference type="GO" id="GO:0043130">
    <property type="term" value="F:ubiquitin binding"/>
    <property type="evidence" value="ECO:0007669"/>
    <property type="project" value="InterPro"/>
</dbReference>
<dbReference type="SUPFAM" id="SSF48464">
    <property type="entry name" value="ENTH/VHS domain"/>
    <property type="match status" value="1"/>
</dbReference>
<reference evidence="4 5" key="1">
    <citation type="journal article" date="2015" name="Genome Biol. Evol.">
        <title>Phylogenomic analyses indicate that early fungi evolved digesting cell walls of algal ancestors of land plants.</title>
        <authorList>
            <person name="Chang Y."/>
            <person name="Wang S."/>
            <person name="Sekimoto S."/>
            <person name="Aerts A.L."/>
            <person name="Choi C."/>
            <person name="Clum A."/>
            <person name="LaButti K.M."/>
            <person name="Lindquist E.A."/>
            <person name="Yee Ngan C."/>
            <person name="Ohm R.A."/>
            <person name="Salamov A.A."/>
            <person name="Grigoriev I.V."/>
            <person name="Spatafora J.W."/>
            <person name="Berbee M.L."/>
        </authorList>
    </citation>
    <scope>NUCLEOTIDE SEQUENCE [LARGE SCALE GENOMIC DNA]</scope>
    <source>
        <strain evidence="4 5">JEL478</strain>
    </source>
</reference>
<dbReference type="PROSITE" id="PS50942">
    <property type="entry name" value="ENTH"/>
    <property type="match status" value="1"/>
</dbReference>
<protein>
    <submittedName>
        <fullName evidence="4">ENTH-domain-containing protein</fullName>
    </submittedName>
</protein>
<sequence>VEPTDGRLPSTQKDATNNEAWGASSTLMLEICEGTMRGSPDAFNEIMDNIYKRFSEPREKWRCIYKALTLLEYLVKNGSERCVDNARDHIYAIKVLKEFQFVDDKAKDQGLNVRNRAREIVDLLGDTERIKFERKKARENRNKYTGVGSDSMRSGGGGGGGGTRYGGFGSDSYRSGGGASGFRDDEDQNSGNGSSRRSPSPTQPEPPKP</sequence>
<feature type="compositionally biased region" description="Gly residues" evidence="1">
    <location>
        <begin position="154"/>
        <end position="180"/>
    </location>
</feature>
<evidence type="ECO:0000313" key="5">
    <source>
        <dbReference type="Proteomes" id="UP000070544"/>
    </source>
</evidence>
<feature type="domain" description="ENTH" evidence="3">
    <location>
        <begin position="1"/>
        <end position="134"/>
    </location>
</feature>
<dbReference type="InterPro" id="IPR008942">
    <property type="entry name" value="ENTH_VHS"/>
</dbReference>
<dbReference type="AlphaFoldDB" id="A0A139A3R5"/>
<dbReference type="STRING" id="1344416.A0A139A3R5"/>
<proteinExistence type="predicted"/>
<dbReference type="OMA" id="NARDHIY"/>
<dbReference type="GO" id="GO:0030125">
    <property type="term" value="C:clathrin vesicle coat"/>
    <property type="evidence" value="ECO:0007669"/>
    <property type="project" value="TreeGrafter"/>
</dbReference>
<name>A0A139A3R5_GONPJ</name>
<evidence type="ECO:0000259" key="2">
    <source>
        <dbReference type="PROSITE" id="PS50179"/>
    </source>
</evidence>
<dbReference type="GO" id="GO:0030276">
    <property type="term" value="F:clathrin binding"/>
    <property type="evidence" value="ECO:0007669"/>
    <property type="project" value="TreeGrafter"/>
</dbReference>
<dbReference type="GO" id="GO:0005768">
    <property type="term" value="C:endosome"/>
    <property type="evidence" value="ECO:0007669"/>
    <property type="project" value="TreeGrafter"/>
</dbReference>
<dbReference type="GO" id="GO:0035091">
    <property type="term" value="F:phosphatidylinositol binding"/>
    <property type="evidence" value="ECO:0007669"/>
    <property type="project" value="InterPro"/>
</dbReference>
<dbReference type="SMART" id="SM00273">
    <property type="entry name" value="ENTH"/>
    <property type="match status" value="1"/>
</dbReference>